<keyword evidence="3" id="KW-1185">Reference proteome</keyword>
<organism evidence="2 3">
    <name type="scientific">Collybia nuda</name>
    <dbReference type="NCBI Taxonomy" id="64659"/>
    <lineage>
        <taxon>Eukaryota</taxon>
        <taxon>Fungi</taxon>
        <taxon>Dikarya</taxon>
        <taxon>Basidiomycota</taxon>
        <taxon>Agaricomycotina</taxon>
        <taxon>Agaricomycetes</taxon>
        <taxon>Agaricomycetidae</taxon>
        <taxon>Agaricales</taxon>
        <taxon>Tricholomatineae</taxon>
        <taxon>Clitocybaceae</taxon>
        <taxon>Collybia</taxon>
    </lineage>
</organism>
<feature type="region of interest" description="Disordered" evidence="1">
    <location>
        <begin position="455"/>
        <end position="556"/>
    </location>
</feature>
<feature type="compositionally biased region" description="Low complexity" evidence="1">
    <location>
        <begin position="238"/>
        <end position="250"/>
    </location>
</feature>
<feature type="compositionally biased region" description="Polar residues" evidence="1">
    <location>
        <begin position="532"/>
        <end position="546"/>
    </location>
</feature>
<dbReference type="AlphaFoldDB" id="A0A9P5Y832"/>
<gene>
    <name evidence="2" type="ORF">BDZ94DRAFT_1289958</name>
</gene>
<feature type="region of interest" description="Disordered" evidence="1">
    <location>
        <begin position="206"/>
        <end position="275"/>
    </location>
</feature>
<accession>A0A9P5Y832</accession>
<feature type="compositionally biased region" description="Polar residues" evidence="1">
    <location>
        <begin position="75"/>
        <end position="87"/>
    </location>
</feature>
<comment type="caution">
    <text evidence="2">The sequence shown here is derived from an EMBL/GenBank/DDBJ whole genome shotgun (WGS) entry which is preliminary data.</text>
</comment>
<feature type="compositionally biased region" description="Polar residues" evidence="1">
    <location>
        <begin position="103"/>
        <end position="113"/>
    </location>
</feature>
<feature type="compositionally biased region" description="Polar residues" evidence="1">
    <location>
        <begin position="214"/>
        <end position="230"/>
    </location>
</feature>
<feature type="region of interest" description="Disordered" evidence="1">
    <location>
        <begin position="289"/>
        <end position="333"/>
    </location>
</feature>
<sequence length="587" mass="63141">MGFFSSRKTEDNGSYLTTAATADDKSVVHVIRSRFYGKNKGKEREGQPAASFTTHGASAAQTLSDSTGSKPHASSPLTRHANSTSKAGPSILRGQDGRPTLPALSTSARGTYTSSMRPPSSPSPSSRSRNGSFAAHHDDPLAPSPSRRKPTDTVTITLAQRLNELAVANSEGLLNDDEYRLLRQNLFERFSSSAAVPTEVPVVPLARPRPRVPGSTQEGRPTSRPLSNFQVDVDRSPSVRSKSSVTSGVTNFLRRATSRRTPSGSKDYSDTSSIFSSTSATSNIFKRGLSKKTSNSSVRTTTSRVHADTVSISSRHTGVGSDRFHSENSPYSPLVSRSAASIKRLATPPSSFPARAIGNEVKYGGYLNEIFDEEHLKTTAEIRQEILTVEAEARRLMDAFNGLELTTLARVQRRQGRSPFGDAGGKDSSWTLVPDGRSQRRVVITDSDVVSIRSATSGASASRSAYSGRKTVRPKPSVNASLSLNSASRPGSLHRKNSTSSVGSQERKPSRSGDSVPPVPAIPATYGHLSVATGSNTSLGRSTGNLPMTAVPEDGDCEDMKKRGRLKTKWRIYNNAERRLDFGMRRG</sequence>
<feature type="compositionally biased region" description="Polar residues" evidence="1">
    <location>
        <begin position="50"/>
        <end position="69"/>
    </location>
</feature>
<feature type="compositionally biased region" description="Low complexity" evidence="1">
    <location>
        <begin position="114"/>
        <end position="129"/>
    </location>
</feature>
<evidence type="ECO:0000313" key="2">
    <source>
        <dbReference type="EMBL" id="KAF9463021.1"/>
    </source>
</evidence>
<feature type="region of interest" description="Disordered" evidence="1">
    <location>
        <begin position="35"/>
        <end position="151"/>
    </location>
</feature>
<feature type="compositionally biased region" description="Low complexity" evidence="1">
    <location>
        <begin position="291"/>
        <end position="304"/>
    </location>
</feature>
<dbReference type="Proteomes" id="UP000807353">
    <property type="component" value="Unassembled WGS sequence"/>
</dbReference>
<feature type="compositionally biased region" description="Low complexity" evidence="1">
    <location>
        <begin position="479"/>
        <end position="488"/>
    </location>
</feature>
<evidence type="ECO:0000256" key="1">
    <source>
        <dbReference type="SAM" id="MobiDB-lite"/>
    </source>
</evidence>
<evidence type="ECO:0000313" key="3">
    <source>
        <dbReference type="Proteomes" id="UP000807353"/>
    </source>
</evidence>
<name>A0A9P5Y832_9AGAR</name>
<dbReference type="OrthoDB" id="3367070at2759"/>
<proteinExistence type="predicted"/>
<feature type="compositionally biased region" description="Low complexity" evidence="1">
    <location>
        <begin position="455"/>
        <end position="469"/>
    </location>
</feature>
<reference evidence="2" key="1">
    <citation type="submission" date="2020-11" db="EMBL/GenBank/DDBJ databases">
        <authorList>
            <consortium name="DOE Joint Genome Institute"/>
            <person name="Ahrendt S."/>
            <person name="Riley R."/>
            <person name="Andreopoulos W."/>
            <person name="Labutti K."/>
            <person name="Pangilinan J."/>
            <person name="Ruiz-Duenas F.J."/>
            <person name="Barrasa J.M."/>
            <person name="Sanchez-Garcia M."/>
            <person name="Camarero S."/>
            <person name="Miyauchi S."/>
            <person name="Serrano A."/>
            <person name="Linde D."/>
            <person name="Babiker R."/>
            <person name="Drula E."/>
            <person name="Ayuso-Fernandez I."/>
            <person name="Pacheco R."/>
            <person name="Padilla G."/>
            <person name="Ferreira P."/>
            <person name="Barriuso J."/>
            <person name="Kellner H."/>
            <person name="Castanera R."/>
            <person name="Alfaro M."/>
            <person name="Ramirez L."/>
            <person name="Pisabarro A.G."/>
            <person name="Kuo A."/>
            <person name="Tritt A."/>
            <person name="Lipzen A."/>
            <person name="He G."/>
            <person name="Yan M."/>
            <person name="Ng V."/>
            <person name="Cullen D."/>
            <person name="Martin F."/>
            <person name="Rosso M.-N."/>
            <person name="Henrissat B."/>
            <person name="Hibbett D."/>
            <person name="Martinez A.T."/>
            <person name="Grigoriev I.V."/>
        </authorList>
    </citation>
    <scope>NUCLEOTIDE SEQUENCE</scope>
    <source>
        <strain evidence="2">CBS 247.69</strain>
    </source>
</reference>
<dbReference type="EMBL" id="MU150266">
    <property type="protein sequence ID" value="KAF9463021.1"/>
    <property type="molecule type" value="Genomic_DNA"/>
</dbReference>
<protein>
    <submittedName>
        <fullName evidence="2">Uncharacterized protein</fullName>
    </submittedName>
</protein>